<sequence length="755" mass="84248">MAINDPSAAAAAGGGQVVLHVGSGMLDQIRALTDVGSMTRLLHESIAYERSIDSELDTLLAQRHELDKKLSGLYKAAEVLDLVHVNADQMLASATSTCDLADLVSGKVRELDLAQSRVQATLARIDAIEDRSNCIEGARQALQTEDYEAAAKYVETFMHLDEEYGLSGGRQGGGWVEQTLETAAAGDQRKQLLESKQKLETVIRKKFSAAVEARDHPNVVRFVKLYPSLGLHEEALKSYVGYLRKVVALRARDEFEGLKDSLEQAAAGRGGVQQRANFVGVLNHLFKDIALAIEDNEDLLKSVDEDDGVVYAIKELQEECDAKGSLILKKYMEYRKLAKLAKDISMQNKNLLAVASAEGPDPREIEIFLEEMLLLGQTSEDYTHFMITKMREAAAQVSPRNLFKGGSFYRSVQELIGHYIILEEFFMVENVKKAIKIDEVVPDALTTSMVDDVFFVLQSCCRRAVCTMNVQSVLAVLNCGINLLNNEFKEALLRKIREPNLASRLFLGGAGVPKTGSEISTALNNADISAEYAIKLRHEIEEQCNEAFPAPADREKLKSCLTELGETNAALRQILNVGLEQLANSITPRLRSMLDIVSTVNYELTETQYAENEVSDPWVQKMLHAVEINVTWLQPFLTTNNYDSLVHLIIDFIVKRIEVIMTQKRFNQLGGLQLDRDTRTLVGHFSGMTQRTVRDKFARLIQMATILNLEKVIEILDFWGENSGPVTWRLTPAEVRRILSLRVDFRPEAIAALKL</sequence>
<reference evidence="2" key="1">
    <citation type="journal article" date="2024" name="Proc. Natl. Acad. Sci. U.S.A.">
        <title>Extraordinary preservation of gene collinearity over three hundred million years revealed in homosporous lycophytes.</title>
        <authorList>
            <person name="Li C."/>
            <person name="Wickell D."/>
            <person name="Kuo L.Y."/>
            <person name="Chen X."/>
            <person name="Nie B."/>
            <person name="Liao X."/>
            <person name="Peng D."/>
            <person name="Ji J."/>
            <person name="Jenkins J."/>
            <person name="Williams M."/>
            <person name="Shu S."/>
            <person name="Plott C."/>
            <person name="Barry K."/>
            <person name="Rajasekar S."/>
            <person name="Grimwood J."/>
            <person name="Han X."/>
            <person name="Sun S."/>
            <person name="Hou Z."/>
            <person name="He W."/>
            <person name="Dai G."/>
            <person name="Sun C."/>
            <person name="Schmutz J."/>
            <person name="Leebens-Mack J.H."/>
            <person name="Li F.W."/>
            <person name="Wang L."/>
        </authorList>
    </citation>
    <scope>NUCLEOTIDE SEQUENCE [LARGE SCALE GENOMIC DNA]</scope>
    <source>
        <strain evidence="2">cv. PW_Plant_1</strain>
    </source>
</reference>
<comment type="caution">
    <text evidence="1">The sequence shown here is derived from an EMBL/GenBank/DDBJ whole genome shotgun (WGS) entry which is preliminary data.</text>
</comment>
<keyword evidence="2" id="KW-1185">Reference proteome</keyword>
<dbReference type="EMBL" id="CM055093">
    <property type="protein sequence ID" value="KAJ7566820.1"/>
    <property type="molecule type" value="Genomic_DNA"/>
</dbReference>
<evidence type="ECO:0000313" key="1">
    <source>
        <dbReference type="EMBL" id="KAJ7566820.1"/>
    </source>
</evidence>
<dbReference type="Proteomes" id="UP001162992">
    <property type="component" value="Chromosome 2"/>
</dbReference>
<accession>A0ACC2EJZ2</accession>
<protein>
    <submittedName>
        <fullName evidence="1">Uncharacterized protein</fullName>
    </submittedName>
</protein>
<gene>
    <name evidence="1" type="ORF">O6H91_02G119900</name>
</gene>
<name>A0ACC2EJZ2_DIPCM</name>
<evidence type="ECO:0000313" key="2">
    <source>
        <dbReference type="Proteomes" id="UP001162992"/>
    </source>
</evidence>
<organism evidence="1 2">
    <name type="scientific">Diphasiastrum complanatum</name>
    <name type="common">Issler's clubmoss</name>
    <name type="synonym">Lycopodium complanatum</name>
    <dbReference type="NCBI Taxonomy" id="34168"/>
    <lineage>
        <taxon>Eukaryota</taxon>
        <taxon>Viridiplantae</taxon>
        <taxon>Streptophyta</taxon>
        <taxon>Embryophyta</taxon>
        <taxon>Tracheophyta</taxon>
        <taxon>Lycopodiopsida</taxon>
        <taxon>Lycopodiales</taxon>
        <taxon>Lycopodiaceae</taxon>
        <taxon>Lycopodioideae</taxon>
        <taxon>Diphasiastrum</taxon>
    </lineage>
</organism>
<proteinExistence type="predicted"/>